<name>A0A2K6FMK2_PROCO</name>
<keyword evidence="7" id="KW-0493">Microtubule</keyword>
<evidence type="ECO:0000313" key="14">
    <source>
        <dbReference type="Proteomes" id="UP000233160"/>
    </source>
</evidence>
<organism evidence="13 14">
    <name type="scientific">Propithecus coquereli</name>
    <name type="common">Coquerel's sifaka</name>
    <name type="synonym">Propithecus verreauxi coquereli</name>
    <dbReference type="NCBI Taxonomy" id="379532"/>
    <lineage>
        <taxon>Eukaryota</taxon>
        <taxon>Metazoa</taxon>
        <taxon>Chordata</taxon>
        <taxon>Craniata</taxon>
        <taxon>Vertebrata</taxon>
        <taxon>Euteleostomi</taxon>
        <taxon>Mammalia</taxon>
        <taxon>Eutheria</taxon>
        <taxon>Euarchontoglires</taxon>
        <taxon>Primates</taxon>
        <taxon>Strepsirrhini</taxon>
        <taxon>Lemuriformes</taxon>
        <taxon>Indriidae</taxon>
        <taxon>Propithecus</taxon>
    </lineage>
</organism>
<evidence type="ECO:0000256" key="7">
    <source>
        <dbReference type="ARBA" id="ARBA00022701"/>
    </source>
</evidence>
<keyword evidence="4" id="KW-0158">Chromosome</keyword>
<dbReference type="GO" id="GO:0007059">
    <property type="term" value="P:chromosome segregation"/>
    <property type="evidence" value="ECO:0007669"/>
    <property type="project" value="InterPro"/>
</dbReference>
<keyword evidence="12" id="KW-0137">Centromere</keyword>
<evidence type="ECO:0000256" key="10">
    <source>
        <dbReference type="ARBA" id="ARBA00023212"/>
    </source>
</evidence>
<dbReference type="Gene3D" id="6.10.250.1400">
    <property type="match status" value="1"/>
</dbReference>
<dbReference type="PANTHER" id="PTHR48118">
    <property type="entry name" value="SPINDLE AND KINETOCHORE-ASSOCIATED PROTEIN 3"/>
    <property type="match status" value="1"/>
</dbReference>
<dbReference type="AlphaFoldDB" id="A0A2K6FMK2"/>
<dbReference type="GeneTree" id="ENSGT00500000045005"/>
<evidence type="ECO:0000256" key="3">
    <source>
        <dbReference type="ARBA" id="ARBA00007716"/>
    </source>
</evidence>
<comment type="subcellular location">
    <subcellularLocation>
        <location evidence="2">Chromosome</location>
        <location evidence="2">Centromere</location>
        <location evidence="2">Kinetochore</location>
    </subcellularLocation>
    <subcellularLocation>
        <location evidence="1">Cytoplasm</location>
        <location evidence="1">Cytoskeleton</location>
        <location evidence="1">Spindle</location>
    </subcellularLocation>
</comment>
<dbReference type="GO" id="GO:0051301">
    <property type="term" value="P:cell division"/>
    <property type="evidence" value="ECO:0007669"/>
    <property type="project" value="UniProtKB-KW"/>
</dbReference>
<keyword evidence="14" id="KW-1185">Reference proteome</keyword>
<dbReference type="InterPro" id="IPR033341">
    <property type="entry name" value="SKA3"/>
</dbReference>
<keyword evidence="6" id="KW-0132">Cell division</keyword>
<protein>
    <submittedName>
        <fullName evidence="13">Spindle and kinetochore associated complex subunit 3</fullName>
    </submittedName>
</protein>
<keyword evidence="11" id="KW-0131">Cell cycle</keyword>
<evidence type="ECO:0000256" key="9">
    <source>
        <dbReference type="ARBA" id="ARBA00022838"/>
    </source>
</evidence>
<dbReference type="Ensembl" id="ENSPCOT00000025815.1">
    <property type="protein sequence ID" value="ENSPCOP00000015201.1"/>
    <property type="gene ID" value="ENSPCOG00000019326.1"/>
</dbReference>
<evidence type="ECO:0000256" key="6">
    <source>
        <dbReference type="ARBA" id="ARBA00022618"/>
    </source>
</evidence>
<evidence type="ECO:0000256" key="2">
    <source>
        <dbReference type="ARBA" id="ARBA00004629"/>
    </source>
</evidence>
<dbReference type="GO" id="GO:0000940">
    <property type="term" value="C:outer kinetochore"/>
    <property type="evidence" value="ECO:0007669"/>
    <property type="project" value="InterPro"/>
</dbReference>
<evidence type="ECO:0000256" key="8">
    <source>
        <dbReference type="ARBA" id="ARBA00022776"/>
    </source>
</evidence>
<comment type="similarity">
    <text evidence="3">Belongs to the SKA3 family.</text>
</comment>
<reference evidence="13" key="1">
    <citation type="submission" date="2025-08" db="UniProtKB">
        <authorList>
            <consortium name="Ensembl"/>
        </authorList>
    </citation>
    <scope>IDENTIFICATION</scope>
</reference>
<dbReference type="PANTHER" id="PTHR48118:SF1">
    <property type="entry name" value="SPINDLE AND KINETOCHORE-ASSOCIATED PROTEIN 3"/>
    <property type="match status" value="1"/>
</dbReference>
<evidence type="ECO:0000256" key="1">
    <source>
        <dbReference type="ARBA" id="ARBA00004186"/>
    </source>
</evidence>
<reference evidence="13" key="2">
    <citation type="submission" date="2025-09" db="UniProtKB">
        <authorList>
            <consortium name="Ensembl"/>
        </authorList>
    </citation>
    <scope>IDENTIFICATION</scope>
</reference>
<keyword evidence="10" id="KW-0206">Cytoskeleton</keyword>
<proteinExistence type="inferred from homology"/>
<gene>
    <name evidence="13" type="primary">SKA3</name>
</gene>
<evidence type="ECO:0000313" key="13">
    <source>
        <dbReference type="Ensembl" id="ENSPCOP00000015201.1"/>
    </source>
</evidence>
<dbReference type="Proteomes" id="UP000233160">
    <property type="component" value="Unassembled WGS sequence"/>
</dbReference>
<sequence length="315" mass="35413">MDPIRSFCGKLRCLASTLDCETARLQRALDREESDFEDCPVRILHDLHSEVQTLKDDVNILLDKARLESQESIGFIKATKILMEKNSMDIIKIREVFQKYGYNPRVKKNSVCEQEVIDSTPELSECEIFQKPDVKDDLCDPTVACNSVSEKSPRSPQLSDFGLERYMVSQVLPKPTHAVNDRKEEPKIITPATSQSPAKVLKTPKCALKMDDFECVTPKLEHFGISEYTMCLNEDYTMGLKNVKNKKAEYANSPLAPTFCTPGLKIPSTKNSTALILSKYNSNLATPIAVKAVPPSKGFLRYEGQNIRDVGNKEN</sequence>
<keyword evidence="8" id="KW-0498">Mitosis</keyword>
<dbReference type="GO" id="GO:0005876">
    <property type="term" value="C:spindle microtubule"/>
    <property type="evidence" value="ECO:0007669"/>
    <property type="project" value="TreeGrafter"/>
</dbReference>
<keyword evidence="5" id="KW-0963">Cytoplasm</keyword>
<evidence type="ECO:0000256" key="11">
    <source>
        <dbReference type="ARBA" id="ARBA00023306"/>
    </source>
</evidence>
<dbReference type="GO" id="GO:0000278">
    <property type="term" value="P:mitotic cell cycle"/>
    <property type="evidence" value="ECO:0007669"/>
    <property type="project" value="TreeGrafter"/>
</dbReference>
<accession>A0A2K6FMK2</accession>
<keyword evidence="9" id="KW-0995">Kinetochore</keyword>
<dbReference type="CDD" id="cd12957">
    <property type="entry name" value="SKA3_N"/>
    <property type="match status" value="1"/>
</dbReference>
<evidence type="ECO:0000256" key="5">
    <source>
        <dbReference type="ARBA" id="ARBA00022490"/>
    </source>
</evidence>
<evidence type="ECO:0000256" key="12">
    <source>
        <dbReference type="ARBA" id="ARBA00023328"/>
    </source>
</evidence>
<evidence type="ECO:0000256" key="4">
    <source>
        <dbReference type="ARBA" id="ARBA00022454"/>
    </source>
</evidence>